<keyword evidence="4" id="KW-1185">Reference proteome</keyword>
<protein>
    <recommendedName>
        <fullName evidence="5">Secreted protein</fullName>
    </recommendedName>
</protein>
<feature type="signal peptide" evidence="2">
    <location>
        <begin position="1"/>
        <end position="23"/>
    </location>
</feature>
<name>A0AAW0CMJ9_9AGAR</name>
<dbReference type="EMBL" id="JAWWNJ010000016">
    <property type="protein sequence ID" value="KAK7039989.1"/>
    <property type="molecule type" value="Genomic_DNA"/>
</dbReference>
<evidence type="ECO:0000313" key="3">
    <source>
        <dbReference type="EMBL" id="KAK7039989.1"/>
    </source>
</evidence>
<evidence type="ECO:0000256" key="2">
    <source>
        <dbReference type="SAM" id="SignalP"/>
    </source>
</evidence>
<evidence type="ECO:0000313" key="4">
    <source>
        <dbReference type="Proteomes" id="UP001362999"/>
    </source>
</evidence>
<evidence type="ECO:0000256" key="1">
    <source>
        <dbReference type="SAM" id="MobiDB-lite"/>
    </source>
</evidence>
<feature type="region of interest" description="Disordered" evidence="1">
    <location>
        <begin position="141"/>
        <end position="164"/>
    </location>
</feature>
<proteinExistence type="predicted"/>
<organism evidence="3 4">
    <name type="scientific">Favolaschia claudopus</name>
    <dbReference type="NCBI Taxonomy" id="2862362"/>
    <lineage>
        <taxon>Eukaryota</taxon>
        <taxon>Fungi</taxon>
        <taxon>Dikarya</taxon>
        <taxon>Basidiomycota</taxon>
        <taxon>Agaricomycotina</taxon>
        <taxon>Agaricomycetes</taxon>
        <taxon>Agaricomycetidae</taxon>
        <taxon>Agaricales</taxon>
        <taxon>Marasmiineae</taxon>
        <taxon>Mycenaceae</taxon>
        <taxon>Favolaschia</taxon>
    </lineage>
</organism>
<sequence>MSVSGSMTLSLSILARMISASHSLVASRPSVVSASPSTRHADPALHQVSQPPIPPSIKSHPPPNLGVFPRCSGSRPPFTARFTPALAAYLYPCSTALTLHLRASHIHTASPLLPSCSYPDRLRLPPSRSYSYESIHANADSMAAKGKERTYRCSRPGTSQRRIG</sequence>
<comment type="caution">
    <text evidence="3">The sequence shown here is derived from an EMBL/GenBank/DDBJ whole genome shotgun (WGS) entry which is preliminary data.</text>
</comment>
<dbReference type="AlphaFoldDB" id="A0AAW0CMJ9"/>
<feature type="chain" id="PRO_5043765730" description="Secreted protein" evidence="2">
    <location>
        <begin position="24"/>
        <end position="164"/>
    </location>
</feature>
<evidence type="ECO:0008006" key="5">
    <source>
        <dbReference type="Google" id="ProtNLM"/>
    </source>
</evidence>
<accession>A0AAW0CMJ9</accession>
<keyword evidence="2" id="KW-0732">Signal</keyword>
<gene>
    <name evidence="3" type="ORF">R3P38DRAFT_496072</name>
</gene>
<dbReference type="Proteomes" id="UP001362999">
    <property type="component" value="Unassembled WGS sequence"/>
</dbReference>
<reference evidence="3 4" key="1">
    <citation type="journal article" date="2024" name="J Genomics">
        <title>Draft genome sequencing and assembly of Favolaschia claudopus CIRM-BRFM 2984 isolated from oak limbs.</title>
        <authorList>
            <person name="Navarro D."/>
            <person name="Drula E."/>
            <person name="Chaduli D."/>
            <person name="Cazenave R."/>
            <person name="Ahrendt S."/>
            <person name="Wang J."/>
            <person name="Lipzen A."/>
            <person name="Daum C."/>
            <person name="Barry K."/>
            <person name="Grigoriev I.V."/>
            <person name="Favel A."/>
            <person name="Rosso M.N."/>
            <person name="Martin F."/>
        </authorList>
    </citation>
    <scope>NUCLEOTIDE SEQUENCE [LARGE SCALE GENOMIC DNA]</scope>
    <source>
        <strain evidence="3 4">CIRM-BRFM 2984</strain>
    </source>
</reference>